<evidence type="ECO:0000313" key="3">
    <source>
        <dbReference type="Proteomes" id="UP000295096"/>
    </source>
</evidence>
<dbReference type="Proteomes" id="UP000295096">
    <property type="component" value="Unassembled WGS sequence"/>
</dbReference>
<gene>
    <name evidence="2" type="ORF">E2C06_03160</name>
</gene>
<proteinExistence type="predicted"/>
<feature type="compositionally biased region" description="Low complexity" evidence="1">
    <location>
        <begin position="1"/>
        <end position="10"/>
    </location>
</feature>
<dbReference type="RefSeq" id="WP_133287347.1">
    <property type="nucleotide sequence ID" value="NZ_SMSJ01000003.1"/>
</dbReference>
<reference evidence="2 3" key="1">
    <citation type="journal article" date="2016" name="J. Microbiol.">
        <title>Dankookia rubra gen. nov., sp. nov., an alphaproteobacterium isolated from sediment of a shallow stream.</title>
        <authorList>
            <person name="Kim W.H."/>
            <person name="Kim D.H."/>
            <person name="Kang K."/>
            <person name="Ahn T.Y."/>
        </authorList>
    </citation>
    <scope>NUCLEOTIDE SEQUENCE [LARGE SCALE GENOMIC DNA]</scope>
    <source>
        <strain evidence="2 3">JCM30602</strain>
    </source>
</reference>
<name>A0A4R5QMD6_9PROT</name>
<keyword evidence="3" id="KW-1185">Reference proteome</keyword>
<accession>A0A4R5QMD6</accession>
<sequence>MKPMTPMKPMEPMDPGPAWWPEELGQPASSGGQDGVQYAFFPDARRLAIRRDGRVTVYDSGQHRISGVAQRQGGSRAVVFSGAEGEVAAEDLREIGPGC</sequence>
<evidence type="ECO:0000256" key="1">
    <source>
        <dbReference type="SAM" id="MobiDB-lite"/>
    </source>
</evidence>
<dbReference type="OrthoDB" id="1778949at2"/>
<dbReference type="AlphaFoldDB" id="A0A4R5QMD6"/>
<protein>
    <submittedName>
        <fullName evidence="2">Uncharacterized protein</fullName>
    </submittedName>
</protein>
<dbReference type="EMBL" id="SMSJ01000003">
    <property type="protein sequence ID" value="TDH64068.1"/>
    <property type="molecule type" value="Genomic_DNA"/>
</dbReference>
<evidence type="ECO:0000313" key="2">
    <source>
        <dbReference type="EMBL" id="TDH64068.1"/>
    </source>
</evidence>
<feature type="region of interest" description="Disordered" evidence="1">
    <location>
        <begin position="1"/>
        <end position="34"/>
    </location>
</feature>
<organism evidence="2 3">
    <name type="scientific">Dankookia rubra</name>
    <dbReference type="NCBI Taxonomy" id="1442381"/>
    <lineage>
        <taxon>Bacteria</taxon>
        <taxon>Pseudomonadati</taxon>
        <taxon>Pseudomonadota</taxon>
        <taxon>Alphaproteobacteria</taxon>
        <taxon>Acetobacterales</taxon>
        <taxon>Roseomonadaceae</taxon>
        <taxon>Dankookia</taxon>
    </lineage>
</organism>
<comment type="caution">
    <text evidence="2">The sequence shown here is derived from an EMBL/GenBank/DDBJ whole genome shotgun (WGS) entry which is preliminary data.</text>
</comment>